<feature type="domain" description="Retropepsin-like aspartic endopeptidase" evidence="1">
    <location>
        <begin position="60"/>
        <end position="189"/>
    </location>
</feature>
<dbReference type="Pfam" id="PF05618">
    <property type="entry name" value="Zn_protease"/>
    <property type="match status" value="1"/>
</dbReference>
<dbReference type="SUPFAM" id="SSF50630">
    <property type="entry name" value="Acid proteases"/>
    <property type="match status" value="1"/>
</dbReference>
<dbReference type="Gene3D" id="2.40.70.10">
    <property type="entry name" value="Acid Proteases"/>
    <property type="match status" value="1"/>
</dbReference>
<dbReference type="InterPro" id="IPR008503">
    <property type="entry name" value="Asp_endopeptidase"/>
</dbReference>
<protein>
    <recommendedName>
        <fullName evidence="1">Retropepsin-like aspartic endopeptidase domain-containing protein</fullName>
    </recommendedName>
</protein>
<dbReference type="EMBL" id="CP036280">
    <property type="protein sequence ID" value="QDU72470.1"/>
    <property type="molecule type" value="Genomic_DNA"/>
</dbReference>
<dbReference type="InterPro" id="IPR021109">
    <property type="entry name" value="Peptidase_aspartic_dom_sf"/>
</dbReference>
<dbReference type="PANTHER" id="PTHR38037:SF2">
    <property type="entry name" value="ATP-DEPENDENT ZINC PROTEASE DOMAIN-CONTAINING PROTEIN-RELATED"/>
    <property type="match status" value="1"/>
</dbReference>
<evidence type="ECO:0000259" key="1">
    <source>
        <dbReference type="Pfam" id="PF05618"/>
    </source>
</evidence>
<proteinExistence type="predicted"/>
<evidence type="ECO:0000313" key="3">
    <source>
        <dbReference type="Proteomes" id="UP000320386"/>
    </source>
</evidence>
<name>A0A518BZS2_9BACT</name>
<reference evidence="2 3" key="1">
    <citation type="submission" date="2019-02" db="EMBL/GenBank/DDBJ databases">
        <title>Deep-cultivation of Planctomycetes and their phenomic and genomic characterization uncovers novel biology.</title>
        <authorList>
            <person name="Wiegand S."/>
            <person name="Jogler M."/>
            <person name="Boedeker C."/>
            <person name="Pinto D."/>
            <person name="Vollmers J."/>
            <person name="Rivas-Marin E."/>
            <person name="Kohn T."/>
            <person name="Peeters S.H."/>
            <person name="Heuer A."/>
            <person name="Rast P."/>
            <person name="Oberbeckmann S."/>
            <person name="Bunk B."/>
            <person name="Jeske O."/>
            <person name="Meyerdierks A."/>
            <person name="Storesund J.E."/>
            <person name="Kallscheuer N."/>
            <person name="Luecker S."/>
            <person name="Lage O.M."/>
            <person name="Pohl T."/>
            <person name="Merkel B.J."/>
            <person name="Hornburger P."/>
            <person name="Mueller R.-W."/>
            <person name="Bruemmer F."/>
            <person name="Labrenz M."/>
            <person name="Spormann A.M."/>
            <person name="Op den Camp H."/>
            <person name="Overmann J."/>
            <person name="Amann R."/>
            <person name="Jetten M.S.M."/>
            <person name="Mascher T."/>
            <person name="Medema M.H."/>
            <person name="Devos D.P."/>
            <person name="Kaster A.-K."/>
            <person name="Ovreas L."/>
            <person name="Rohde M."/>
            <person name="Galperin M.Y."/>
            <person name="Jogler C."/>
        </authorList>
    </citation>
    <scope>NUCLEOTIDE SEQUENCE [LARGE SCALE GENOMIC DNA]</scope>
    <source>
        <strain evidence="2 3">Pan265</strain>
    </source>
</reference>
<dbReference type="AlphaFoldDB" id="A0A518BZS2"/>
<sequence>MSLRNEFLVSREVIVARSIGLLGLLLVVICGVGCATSGPAASSGSTGDRVIRLEDRPLGVIGEIETLRIVDVDVVMPARIDTGATTSSLDARDIKQFERDGERWVRFTLVDPETDKKSELERPIARIVSIKRHGADDQERPVVEMKLQMGSRVYKREFSLTDRSAFTYPLLIGRNVLAGTAVVDVTLQNTLKLEANVE</sequence>
<organism evidence="2 3">
    <name type="scientific">Mucisphaera calidilacus</name>
    <dbReference type="NCBI Taxonomy" id="2527982"/>
    <lineage>
        <taxon>Bacteria</taxon>
        <taxon>Pseudomonadati</taxon>
        <taxon>Planctomycetota</taxon>
        <taxon>Phycisphaerae</taxon>
        <taxon>Phycisphaerales</taxon>
        <taxon>Phycisphaeraceae</taxon>
        <taxon>Mucisphaera</taxon>
    </lineage>
</organism>
<dbReference type="PANTHER" id="PTHR38037">
    <property type="entry name" value="ZN_PROTEASE DOMAIN-CONTAINING PROTEIN"/>
    <property type="match status" value="1"/>
</dbReference>
<dbReference type="Proteomes" id="UP000320386">
    <property type="component" value="Chromosome"/>
</dbReference>
<keyword evidence="3" id="KW-1185">Reference proteome</keyword>
<accession>A0A518BZS2</accession>
<gene>
    <name evidence="2" type="ORF">Pan265_23360</name>
</gene>
<dbReference type="KEGG" id="mcad:Pan265_23360"/>
<evidence type="ECO:0000313" key="2">
    <source>
        <dbReference type="EMBL" id="QDU72470.1"/>
    </source>
</evidence>